<evidence type="ECO:0000256" key="1">
    <source>
        <dbReference type="SAM" id="SignalP"/>
    </source>
</evidence>
<feature type="chain" id="PRO_5022827130" evidence="1">
    <location>
        <begin position="23"/>
        <end position="176"/>
    </location>
</feature>
<keyword evidence="3" id="KW-1185">Reference proteome</keyword>
<proteinExistence type="predicted"/>
<feature type="signal peptide" evidence="1">
    <location>
        <begin position="1"/>
        <end position="22"/>
    </location>
</feature>
<organism evidence="2 3">
    <name type="scientific">Ustilago trichophora</name>
    <dbReference type="NCBI Taxonomy" id="86804"/>
    <lineage>
        <taxon>Eukaryota</taxon>
        <taxon>Fungi</taxon>
        <taxon>Dikarya</taxon>
        <taxon>Basidiomycota</taxon>
        <taxon>Ustilaginomycotina</taxon>
        <taxon>Ustilaginomycetes</taxon>
        <taxon>Ustilaginales</taxon>
        <taxon>Ustilaginaceae</taxon>
        <taxon>Ustilago</taxon>
    </lineage>
</organism>
<dbReference type="AlphaFoldDB" id="A0A5C3E9R8"/>
<protein>
    <submittedName>
        <fullName evidence="2">Uncharacterized protein</fullName>
    </submittedName>
</protein>
<accession>A0A5C3E9R8</accession>
<dbReference type="OrthoDB" id="10638885at2759"/>
<name>A0A5C3E9R8_9BASI</name>
<evidence type="ECO:0000313" key="3">
    <source>
        <dbReference type="Proteomes" id="UP000324022"/>
    </source>
</evidence>
<reference evidence="2 3" key="1">
    <citation type="submission" date="2018-03" db="EMBL/GenBank/DDBJ databases">
        <authorList>
            <person name="Guldener U."/>
        </authorList>
    </citation>
    <scope>NUCLEOTIDE SEQUENCE [LARGE SCALE GENOMIC DNA]</scope>
    <source>
        <strain evidence="2 3">NBRC100155</strain>
    </source>
</reference>
<sequence>MVPNYRVLRRFLFFIALPIVSALSSHHRETDIDWLMRSRSYGHQAIVFRQADAKWKQARRSIEPDVPKFAQRALKQAAAGSVYVGTHRPVIRNSKRRMGLQRVKVFGPKELYFYHVIEPEQDLGKDMELFDGTVATVLWKHVADPPSFHLLNVDVIKKPANVKWGFQKLNDIFRHH</sequence>
<dbReference type="Proteomes" id="UP000324022">
    <property type="component" value="Unassembled WGS sequence"/>
</dbReference>
<gene>
    <name evidence="2" type="ORF">UTRI_10389_B</name>
</gene>
<keyword evidence="1" id="KW-0732">Signal</keyword>
<dbReference type="EMBL" id="OOIN01000016">
    <property type="protein sequence ID" value="SPO26920.1"/>
    <property type="molecule type" value="Genomic_DNA"/>
</dbReference>
<evidence type="ECO:0000313" key="2">
    <source>
        <dbReference type="EMBL" id="SPO26920.1"/>
    </source>
</evidence>